<reference evidence="32 33" key="1">
    <citation type="submission" date="2024-11" db="EMBL/GenBank/DDBJ databases">
        <title>First Report of Moraxella oculi in Brazil in an Infectious Bovine Keratoconjunctivitis Outbreak.</title>
        <authorList>
            <person name="Carvalho C.V."/>
            <person name="Domingues R."/>
            <person name="Coutinho C."/>
            <person name="Honorio N.T.B.S."/>
            <person name="Faza D.R.L.R."/>
            <person name="Carvalho W.A."/>
            <person name="Machado A.B.F."/>
            <person name="Martins M.F."/>
            <person name="Gaspar E.B."/>
        </authorList>
    </citation>
    <scope>NUCLEOTIDE SEQUENCE [LARGE SCALE GENOMIC DNA]</scope>
    <source>
        <strain evidence="32 33">2117LE</strain>
    </source>
</reference>
<feature type="domain" description="Glycosyl transferase family 51" evidence="30">
    <location>
        <begin position="73"/>
        <end position="246"/>
    </location>
</feature>
<dbReference type="PANTHER" id="PTHR32282:SF27">
    <property type="entry name" value="PENICILLIN-BINDING PROTEIN 1A"/>
    <property type="match status" value="1"/>
</dbReference>
<dbReference type="InterPro" id="IPR036950">
    <property type="entry name" value="PBP_transglycosylase"/>
</dbReference>
<evidence type="ECO:0000256" key="21">
    <source>
        <dbReference type="ARBA" id="ARBA00023251"/>
    </source>
</evidence>
<evidence type="ECO:0000256" key="20">
    <source>
        <dbReference type="ARBA" id="ARBA00023136"/>
    </source>
</evidence>
<dbReference type="EMBL" id="JBJJXE010000002">
    <property type="protein sequence ID" value="MFL1731865.1"/>
    <property type="molecule type" value="Genomic_DNA"/>
</dbReference>
<evidence type="ECO:0000256" key="27">
    <source>
        <dbReference type="SAM" id="MobiDB-lite"/>
    </source>
</evidence>
<evidence type="ECO:0000259" key="29">
    <source>
        <dbReference type="Pfam" id="PF00905"/>
    </source>
</evidence>
<dbReference type="Gene3D" id="1.10.3810.10">
    <property type="entry name" value="Biosynthetic peptidoglycan transglycosylase-like"/>
    <property type="match status" value="1"/>
</dbReference>
<dbReference type="InterPro" id="IPR023346">
    <property type="entry name" value="Lysozyme-like_dom_sf"/>
</dbReference>
<evidence type="ECO:0000313" key="33">
    <source>
        <dbReference type="Proteomes" id="UP001624684"/>
    </source>
</evidence>
<evidence type="ECO:0000256" key="28">
    <source>
        <dbReference type="SAM" id="Phobius"/>
    </source>
</evidence>
<dbReference type="PANTHER" id="PTHR32282">
    <property type="entry name" value="BINDING PROTEIN TRANSPEPTIDASE, PUTATIVE-RELATED"/>
    <property type="match status" value="1"/>
</dbReference>
<dbReference type="Pfam" id="PF00905">
    <property type="entry name" value="Transpeptidase"/>
    <property type="match status" value="1"/>
</dbReference>
<dbReference type="SUPFAM" id="SSF53955">
    <property type="entry name" value="Lysozyme-like"/>
    <property type="match status" value="1"/>
</dbReference>
<feature type="transmembrane region" description="Helical" evidence="28">
    <location>
        <begin position="20"/>
        <end position="46"/>
    </location>
</feature>
<comment type="similarity">
    <text evidence="5">In the N-terminal section; belongs to the glycosyltransferase 51 family.</text>
</comment>
<feature type="domain" description="Penicillin-binding protein transpeptidase" evidence="29">
    <location>
        <begin position="437"/>
        <end position="755"/>
    </location>
</feature>
<evidence type="ECO:0000256" key="25">
    <source>
        <dbReference type="ARBA" id="ARBA00044770"/>
    </source>
</evidence>
<dbReference type="InterPro" id="IPR050396">
    <property type="entry name" value="Glycosyltr_51/Transpeptidase"/>
</dbReference>
<comment type="similarity">
    <text evidence="4">In the C-terminal section; belongs to the transpeptidase family.</text>
</comment>
<evidence type="ECO:0000256" key="5">
    <source>
        <dbReference type="ARBA" id="ARBA00007739"/>
    </source>
</evidence>
<keyword evidence="12" id="KW-0328">Glycosyltransferase</keyword>
<dbReference type="Pfam" id="PF17092">
    <property type="entry name" value="PCB_OB"/>
    <property type="match status" value="1"/>
</dbReference>
<evidence type="ECO:0000256" key="24">
    <source>
        <dbReference type="ARBA" id="ARBA00034000"/>
    </source>
</evidence>
<dbReference type="InterPro" id="IPR001460">
    <property type="entry name" value="PCN-bd_Tpept"/>
</dbReference>
<evidence type="ECO:0000256" key="17">
    <source>
        <dbReference type="ARBA" id="ARBA00022968"/>
    </source>
</evidence>
<keyword evidence="18" id="KW-0573">Peptidoglycan synthesis</keyword>
<evidence type="ECO:0000256" key="2">
    <source>
        <dbReference type="ARBA" id="ARBA00004249"/>
    </source>
</evidence>
<evidence type="ECO:0000256" key="19">
    <source>
        <dbReference type="ARBA" id="ARBA00022989"/>
    </source>
</evidence>
<feature type="domain" description="Penicillin-binding protein OB-like" evidence="31">
    <location>
        <begin position="342"/>
        <end position="434"/>
    </location>
</feature>
<keyword evidence="10" id="KW-0121">Carboxypeptidase</keyword>
<evidence type="ECO:0000259" key="31">
    <source>
        <dbReference type="Pfam" id="PF17092"/>
    </source>
</evidence>
<keyword evidence="14 28" id="KW-0812">Transmembrane</keyword>
<keyword evidence="16" id="KW-0133">Cell shape</keyword>
<dbReference type="InterPro" id="IPR031376">
    <property type="entry name" value="PCB_OB"/>
</dbReference>
<evidence type="ECO:0000256" key="15">
    <source>
        <dbReference type="ARBA" id="ARBA00022801"/>
    </source>
</evidence>
<protein>
    <recommendedName>
        <fullName evidence="7">Penicillin-binding protein 1A</fullName>
        <ecNumber evidence="25">2.4.99.28</ecNumber>
        <ecNumber evidence="6">3.4.16.4</ecNumber>
    </recommendedName>
</protein>
<evidence type="ECO:0000256" key="12">
    <source>
        <dbReference type="ARBA" id="ARBA00022676"/>
    </source>
</evidence>
<evidence type="ECO:0000259" key="30">
    <source>
        <dbReference type="Pfam" id="PF00912"/>
    </source>
</evidence>
<evidence type="ECO:0000256" key="26">
    <source>
        <dbReference type="ARBA" id="ARBA00049902"/>
    </source>
</evidence>
<evidence type="ECO:0000256" key="10">
    <source>
        <dbReference type="ARBA" id="ARBA00022645"/>
    </source>
</evidence>
<dbReference type="EC" id="3.4.16.4" evidence="6"/>
<evidence type="ECO:0000256" key="18">
    <source>
        <dbReference type="ARBA" id="ARBA00022984"/>
    </source>
</evidence>
<dbReference type="InterPro" id="IPR001264">
    <property type="entry name" value="Glyco_trans_51"/>
</dbReference>
<keyword evidence="33" id="KW-1185">Reference proteome</keyword>
<keyword evidence="19 28" id="KW-1133">Transmembrane helix</keyword>
<dbReference type="NCBIfam" id="TIGR02074">
    <property type="entry name" value="PBP_1a_fam"/>
    <property type="match status" value="1"/>
</dbReference>
<evidence type="ECO:0000256" key="4">
    <source>
        <dbReference type="ARBA" id="ARBA00007090"/>
    </source>
</evidence>
<organism evidence="32 33">
    <name type="scientific">Moraxella oculi</name>
    <dbReference type="NCBI Taxonomy" id="2940516"/>
    <lineage>
        <taxon>Bacteria</taxon>
        <taxon>Pseudomonadati</taxon>
        <taxon>Pseudomonadota</taxon>
        <taxon>Gammaproteobacteria</taxon>
        <taxon>Moraxellales</taxon>
        <taxon>Moraxellaceae</taxon>
        <taxon>Moraxella</taxon>
    </lineage>
</organism>
<dbReference type="Pfam" id="PF00912">
    <property type="entry name" value="Transgly"/>
    <property type="match status" value="1"/>
</dbReference>
<dbReference type="Gene3D" id="3.40.710.10">
    <property type="entry name" value="DD-peptidase/beta-lactamase superfamily"/>
    <property type="match status" value="3"/>
</dbReference>
<evidence type="ECO:0000256" key="11">
    <source>
        <dbReference type="ARBA" id="ARBA00022670"/>
    </source>
</evidence>
<comment type="catalytic activity">
    <reaction evidence="24">
        <text>Preferential cleavage: (Ac)2-L-Lys-D-Ala-|-D-Ala. Also transpeptidation of peptidyl-alanyl moieties that are N-acyl substituents of D-alanine.</text>
        <dbReference type="EC" id="3.4.16.4"/>
    </reaction>
</comment>
<sequence length="803" mass="88172">MTNTTSNIKSISIISALLRVLAAIIAFILILILAFPIGFYGMAMYLQPSLPDLKNIDTSKFEMPLQIYTADNKLIGQYGNRFSIPVTYEQLSKQLINAFLSAEDSSFFEHSGISVKGIGRAITEVVTNDDTQTGGSTITMQVAKNYFLSAERTLDRKLTELFIARKIENEMTKDEILTLYVNKIYLGEGAYGVAAAARRYFSKTLDELTIAEMAMIAGLPKAPSAYNPVVNPERALIRRNWIIGRMLKDGHISQAQHDEAIKAPIGLRPYREKLDLNMPYLAEMARKSLVEKYGEAVMDSGWRVQITINSNEQIAAEKALITGLKSYDMRHGNAWRGAEAESGNLSNFVNYDNMYPAEVVNVTNSGFEAKLQSGNTVRVAWAGGMNWARRSLGPGRSGGHFSSPSQMVKVGNIVRITPLNEEKTAWRLTQPPSIQGALVSLYPENGAIRALVGGFNFNHSKFNRATQGYRQPGSIIKPLIYAAALETGKFTPNSLVSDAAISVGGWRPKNADGKYTGDMPVRRALALSRNTPSIRLLRSTGIENARQTLGMMGLEKQRLPSTLALSLGAADATPLQMATSFATLINGGHRIQPYFIERIYNFHNQIVFQANPAQACALCFNNNLQHLNSSLAKSFEATNKHKDASTPQDDHGVTATTMHDRLRPITPVVHTHAEQAPRILSQKTAYEMAGMLREVITSGTAKKALVLGRPDVGGKTGTTNQAKDAWFAGVHPTSATVVWVGFDNPAPMGAHEYGGVAALPIWVNFTRQQLHNTPIQWVSANNRSNSQKQEQQVITVTDNATQH</sequence>
<evidence type="ECO:0000256" key="1">
    <source>
        <dbReference type="ARBA" id="ARBA00002624"/>
    </source>
</evidence>
<comment type="subcellular location">
    <subcellularLocation>
        <location evidence="2">Cell inner membrane</location>
        <topology evidence="2">Single-pass type II membrane protein</topology>
    </subcellularLocation>
</comment>
<comment type="catalytic activity">
    <reaction evidence="26">
        <text>[GlcNAc-(1-&gt;4)-Mur2Ac(oyl-L-Ala-gamma-D-Glu-L-Lys-D-Ala-D-Ala)](n)-di-trans,octa-cis-undecaprenyl diphosphate + beta-D-GlcNAc-(1-&gt;4)-Mur2Ac(oyl-L-Ala-gamma-D-Glu-L-Lys-D-Ala-D-Ala)-di-trans,octa-cis-undecaprenyl diphosphate = [GlcNAc-(1-&gt;4)-Mur2Ac(oyl-L-Ala-gamma-D-Glu-L-Lys-D-Ala-D-Ala)](n+1)-di-trans,octa-cis-undecaprenyl diphosphate + di-trans,octa-cis-undecaprenyl diphosphate + H(+)</text>
        <dbReference type="Rhea" id="RHEA:23708"/>
        <dbReference type="Rhea" id="RHEA-COMP:9602"/>
        <dbReference type="Rhea" id="RHEA-COMP:9603"/>
        <dbReference type="ChEBI" id="CHEBI:15378"/>
        <dbReference type="ChEBI" id="CHEBI:58405"/>
        <dbReference type="ChEBI" id="CHEBI:60033"/>
        <dbReference type="ChEBI" id="CHEBI:78435"/>
        <dbReference type="EC" id="2.4.99.28"/>
    </reaction>
</comment>
<dbReference type="Proteomes" id="UP001624684">
    <property type="component" value="Unassembled WGS sequence"/>
</dbReference>
<proteinExistence type="inferred from homology"/>
<dbReference type="RefSeq" id="WP_407068640.1">
    <property type="nucleotide sequence ID" value="NZ_JBJJXE010000002.1"/>
</dbReference>
<evidence type="ECO:0000256" key="7">
    <source>
        <dbReference type="ARBA" id="ARBA00018638"/>
    </source>
</evidence>
<evidence type="ECO:0000256" key="3">
    <source>
        <dbReference type="ARBA" id="ARBA00004752"/>
    </source>
</evidence>
<evidence type="ECO:0000256" key="22">
    <source>
        <dbReference type="ARBA" id="ARBA00023268"/>
    </source>
</evidence>
<keyword evidence="13" id="KW-0808">Transferase</keyword>
<keyword evidence="15" id="KW-0378">Hydrolase</keyword>
<gene>
    <name evidence="32" type="ORF">ACJHVH_02445</name>
</gene>
<evidence type="ECO:0000256" key="9">
    <source>
        <dbReference type="ARBA" id="ARBA00022519"/>
    </source>
</evidence>
<comment type="pathway">
    <text evidence="3">Cell wall biogenesis; peptidoglycan biosynthesis.</text>
</comment>
<keyword evidence="21" id="KW-0046">Antibiotic resistance</keyword>
<evidence type="ECO:0000256" key="8">
    <source>
        <dbReference type="ARBA" id="ARBA00022475"/>
    </source>
</evidence>
<dbReference type="InterPro" id="IPR012338">
    <property type="entry name" value="Beta-lactam/transpept-like"/>
</dbReference>
<comment type="function">
    <text evidence="1">Cell wall formation. Synthesis of cross-linked peptidoglycan from the lipid intermediates. The enzyme has a penicillin-insensitive transglycosylase N-terminal domain (formation of linear glycan strands) and a penicillin-sensitive transpeptidase C-terminal domain (cross-linking of the peptide subunits).</text>
</comment>
<feature type="region of interest" description="Disordered" evidence="27">
    <location>
        <begin position="781"/>
        <end position="803"/>
    </location>
</feature>
<evidence type="ECO:0000313" key="32">
    <source>
        <dbReference type="EMBL" id="MFL1731865.1"/>
    </source>
</evidence>
<name>A0ABW8U9C1_9GAMM</name>
<evidence type="ECO:0000256" key="23">
    <source>
        <dbReference type="ARBA" id="ARBA00023316"/>
    </source>
</evidence>
<evidence type="ECO:0000256" key="14">
    <source>
        <dbReference type="ARBA" id="ARBA00022692"/>
    </source>
</evidence>
<evidence type="ECO:0000256" key="13">
    <source>
        <dbReference type="ARBA" id="ARBA00022679"/>
    </source>
</evidence>
<accession>A0ABW8U9C1</accession>
<comment type="caution">
    <text evidence="32">The sequence shown here is derived from an EMBL/GenBank/DDBJ whole genome shotgun (WGS) entry which is preliminary data.</text>
</comment>
<dbReference type="SUPFAM" id="SSF56601">
    <property type="entry name" value="beta-lactamase/transpeptidase-like"/>
    <property type="match status" value="1"/>
</dbReference>
<evidence type="ECO:0000256" key="16">
    <source>
        <dbReference type="ARBA" id="ARBA00022960"/>
    </source>
</evidence>
<keyword evidence="23" id="KW-0961">Cell wall biogenesis/degradation</keyword>
<keyword evidence="17" id="KW-0735">Signal-anchor</keyword>
<keyword evidence="20 28" id="KW-0472">Membrane</keyword>
<dbReference type="EC" id="2.4.99.28" evidence="25"/>
<keyword evidence="8" id="KW-1003">Cell membrane</keyword>
<keyword evidence="22" id="KW-0511">Multifunctional enzyme</keyword>
<evidence type="ECO:0000256" key="6">
    <source>
        <dbReference type="ARBA" id="ARBA00012448"/>
    </source>
</evidence>
<keyword evidence="9" id="KW-0997">Cell inner membrane</keyword>
<keyword evidence="11" id="KW-0645">Protease</keyword>